<dbReference type="InterPro" id="IPR046348">
    <property type="entry name" value="SIS_dom_sf"/>
</dbReference>
<evidence type="ECO:0000256" key="3">
    <source>
        <dbReference type="ARBA" id="ARBA00023235"/>
    </source>
</evidence>
<comment type="similarity">
    <text evidence="4">Belongs to the GPI family.</text>
</comment>
<comment type="catalytic activity">
    <reaction evidence="4">
        <text>alpha-D-glucose 6-phosphate = beta-D-fructose 6-phosphate</text>
        <dbReference type="Rhea" id="RHEA:11816"/>
        <dbReference type="ChEBI" id="CHEBI:57634"/>
        <dbReference type="ChEBI" id="CHEBI:58225"/>
        <dbReference type="EC" id="5.3.1.9"/>
    </reaction>
</comment>
<dbReference type="SUPFAM" id="SSF53697">
    <property type="entry name" value="SIS domain"/>
    <property type="match status" value="1"/>
</dbReference>
<dbReference type="PROSITE" id="PS51463">
    <property type="entry name" value="P_GLUCOSE_ISOMERASE_3"/>
    <property type="match status" value="1"/>
</dbReference>
<gene>
    <name evidence="6" type="ORF">INF20_07640</name>
</gene>
<feature type="transmembrane region" description="Helical" evidence="5">
    <location>
        <begin position="373"/>
        <end position="390"/>
    </location>
</feature>
<sequence length="408" mass="45358">MNVKVDLTGCGVKLEELEKYKDAIERATDDLWSDEDPRYGWVKLPMRMNAGDLARMFNAAERTAEKCGMFVIVGNGGSYLGIKAVIEAVGDRPEGAPKVMFVGEGISSREFSDTLDRMDHYEVCVCVISKYGETPETIAAYQIVKDYMFDRYGDKEAAERIRILTGAPESTLGQMAAKDGCQSFEISKDYSGNYGILSTASLFPMAVAGVEIDKLLSGAEVMATDDEWDTTAGYYAAARKILNDSGKIVEVFQYGQPDLDSLATWVSHLFMESDSKKGKGIYTSTMNLARDFKAKAQYMSSAAPAFFETEILAAETGSDLELPKDIKDRTKADTVDELGRIIAEQMKETYRSDDMDAIKIEIPNTDAYNLGQIIYFFLMSASISAHLFGVDPFERSMIDRFKERLKLK</sequence>
<dbReference type="Gene3D" id="3.40.50.10490">
    <property type="entry name" value="Glucose-6-phosphate isomerase like protein, domain 1"/>
    <property type="match status" value="2"/>
</dbReference>
<keyword evidence="1 4" id="KW-0312">Gluconeogenesis</keyword>
<evidence type="ECO:0000256" key="1">
    <source>
        <dbReference type="ARBA" id="ARBA00022432"/>
    </source>
</evidence>
<protein>
    <recommendedName>
        <fullName evidence="4">Glucose-6-phosphate isomerase</fullName>
        <ecNumber evidence="4">5.3.1.9</ecNumber>
    </recommendedName>
</protein>
<evidence type="ECO:0000256" key="4">
    <source>
        <dbReference type="RuleBase" id="RU000612"/>
    </source>
</evidence>
<organism evidence="6 7">
    <name type="scientific">Gallibacter intestinalis</name>
    <dbReference type="NCBI Taxonomy" id="2779356"/>
    <lineage>
        <taxon>Bacteria</taxon>
        <taxon>Bacillati</taxon>
        <taxon>Bacillota</taxon>
        <taxon>Clostridia</taxon>
        <taxon>Eubacteriales</taxon>
        <taxon>Eubacteriaceae</taxon>
        <taxon>Gallibacter</taxon>
    </lineage>
</organism>
<dbReference type="EC" id="5.3.1.9" evidence="4"/>
<dbReference type="RefSeq" id="WP_226385786.1">
    <property type="nucleotide sequence ID" value="NZ_JADCKA010000016.1"/>
</dbReference>
<keyword evidence="7" id="KW-1185">Reference proteome</keyword>
<keyword evidence="2 4" id="KW-0324">Glycolysis</keyword>
<comment type="caution">
    <text evidence="6">The sequence shown here is derived from an EMBL/GenBank/DDBJ whole genome shotgun (WGS) entry which is preliminary data.</text>
</comment>
<evidence type="ECO:0000256" key="2">
    <source>
        <dbReference type="ARBA" id="ARBA00023152"/>
    </source>
</evidence>
<dbReference type="PANTHER" id="PTHR11469:SF1">
    <property type="entry name" value="GLUCOSE-6-PHOSPHATE ISOMERASE"/>
    <property type="match status" value="1"/>
</dbReference>
<evidence type="ECO:0000256" key="5">
    <source>
        <dbReference type="SAM" id="Phobius"/>
    </source>
</evidence>
<comment type="pathway">
    <text evidence="4">Carbohydrate degradation; glycolysis; D-glyceraldehyde 3-phosphate and glycerone phosphate from D-glucose: step 2/4.</text>
</comment>
<proteinExistence type="inferred from homology"/>
<dbReference type="EMBL" id="JADCKA010000016">
    <property type="protein sequence ID" value="MBE5036142.1"/>
    <property type="molecule type" value="Genomic_DNA"/>
</dbReference>
<dbReference type="Proteomes" id="UP001516588">
    <property type="component" value="Unassembled WGS sequence"/>
</dbReference>
<keyword evidence="3 4" id="KW-0413">Isomerase</keyword>
<keyword evidence="5" id="KW-0812">Transmembrane</keyword>
<keyword evidence="5" id="KW-0472">Membrane</keyword>
<evidence type="ECO:0000313" key="6">
    <source>
        <dbReference type="EMBL" id="MBE5036142.1"/>
    </source>
</evidence>
<dbReference type="PANTHER" id="PTHR11469">
    <property type="entry name" value="GLUCOSE-6-PHOSPHATE ISOMERASE"/>
    <property type="match status" value="1"/>
</dbReference>
<accession>A0ABR9QZ41</accession>
<name>A0ABR9QZ41_9FIRM</name>
<dbReference type="Pfam" id="PF00342">
    <property type="entry name" value="PGI"/>
    <property type="match status" value="1"/>
</dbReference>
<dbReference type="InterPro" id="IPR001672">
    <property type="entry name" value="G6P_Isomerase"/>
</dbReference>
<keyword evidence="5" id="KW-1133">Transmembrane helix</keyword>
<reference evidence="6 7" key="1">
    <citation type="submission" date="2020-10" db="EMBL/GenBank/DDBJ databases">
        <title>ChiBAC.</title>
        <authorList>
            <person name="Zenner C."/>
            <person name="Hitch T.C.A."/>
            <person name="Clavel T."/>
        </authorList>
    </citation>
    <scope>NUCLEOTIDE SEQUENCE [LARGE SCALE GENOMIC DNA]</scope>
    <source>
        <strain evidence="6 7">DSM 108706</strain>
    </source>
</reference>
<evidence type="ECO:0000313" key="7">
    <source>
        <dbReference type="Proteomes" id="UP001516588"/>
    </source>
</evidence>
<dbReference type="PRINTS" id="PR00662">
    <property type="entry name" value="G6PISOMERASE"/>
</dbReference>